<gene>
    <name evidence="6" type="ORF">BJ988_005422</name>
</gene>
<dbReference type="InterPro" id="IPR019888">
    <property type="entry name" value="Tscrpt_reg_AsnC-like"/>
</dbReference>
<dbReference type="InterPro" id="IPR019887">
    <property type="entry name" value="Tscrpt_reg_AsnC/Lrp_C"/>
</dbReference>
<reference evidence="6 7" key="1">
    <citation type="submission" date="2020-07" db="EMBL/GenBank/DDBJ databases">
        <title>Sequencing the genomes of 1000 actinobacteria strains.</title>
        <authorList>
            <person name="Klenk H.-P."/>
        </authorList>
    </citation>
    <scope>NUCLEOTIDE SEQUENCE [LARGE SCALE GENOMIC DNA]</scope>
    <source>
        <strain evidence="6 7">DSM 26487</strain>
    </source>
</reference>
<evidence type="ECO:0000256" key="1">
    <source>
        <dbReference type="ARBA" id="ARBA00023015"/>
    </source>
</evidence>
<dbReference type="AlphaFoldDB" id="A0A7Z0DS64"/>
<dbReference type="Gene3D" id="3.30.70.920">
    <property type="match status" value="2"/>
</dbReference>
<dbReference type="SMART" id="SM00344">
    <property type="entry name" value="HTH_ASNC"/>
    <property type="match status" value="2"/>
</dbReference>
<dbReference type="InterPro" id="IPR011008">
    <property type="entry name" value="Dimeric_a/b-barrel"/>
</dbReference>
<evidence type="ECO:0000313" key="6">
    <source>
        <dbReference type="EMBL" id="NYI80774.1"/>
    </source>
</evidence>
<dbReference type="Pfam" id="PF13404">
    <property type="entry name" value="HTH_AsnC-type"/>
    <property type="match status" value="1"/>
</dbReference>
<evidence type="ECO:0000313" key="7">
    <source>
        <dbReference type="Proteomes" id="UP000564496"/>
    </source>
</evidence>
<dbReference type="InterPro" id="IPR000485">
    <property type="entry name" value="AsnC-type_HTH_dom"/>
</dbReference>
<dbReference type="SUPFAM" id="SSF46785">
    <property type="entry name" value="Winged helix' DNA-binding domain"/>
    <property type="match status" value="1"/>
</dbReference>
<dbReference type="Pfam" id="PF01037">
    <property type="entry name" value="AsnC_trans_reg"/>
    <property type="match status" value="2"/>
</dbReference>
<sequence>MDKFDENAHLSEIDLQLLHALQIAPRAPWGVVAEAIGVSAVTAARRWQRLVDGGLAWINAYPGPALLDAHTVAYVDVDCEPSQRDSVVSALVREPQVASVEIMASERDLFLTVNTADIGSLSHLVQGLGRFDGVRGTRTRIATRTYGEGSRWRLDALDTRGQQLVQAVAPEIRREGKLGPEDRSTLLTLAHDGRYTAAELAVATGVSAPTARRRLDRLLRNGQVSLRCDVAHVISGWPVTATLWARVSATLVDRAGQMLTQMPEVRVCSAVTGAANLVATVWLRNVPSLQDFEHRLEARLPELAVIDRAITLQTVKRLGCLLDEAGRRSGVVPIDLWHSSD</sequence>
<evidence type="ECO:0000259" key="4">
    <source>
        <dbReference type="Pfam" id="PF01037"/>
    </source>
</evidence>
<organism evidence="6 7">
    <name type="scientific">Nocardioides panzhihuensis</name>
    <dbReference type="NCBI Taxonomy" id="860243"/>
    <lineage>
        <taxon>Bacteria</taxon>
        <taxon>Bacillati</taxon>
        <taxon>Actinomycetota</taxon>
        <taxon>Actinomycetes</taxon>
        <taxon>Propionibacteriales</taxon>
        <taxon>Nocardioidaceae</taxon>
        <taxon>Nocardioides</taxon>
    </lineage>
</organism>
<dbReference type="GO" id="GO:0043565">
    <property type="term" value="F:sequence-specific DNA binding"/>
    <property type="evidence" value="ECO:0007669"/>
    <property type="project" value="InterPro"/>
</dbReference>
<dbReference type="PANTHER" id="PTHR30154:SF34">
    <property type="entry name" value="TRANSCRIPTIONAL REGULATOR AZLB"/>
    <property type="match status" value="1"/>
</dbReference>
<evidence type="ECO:0000256" key="3">
    <source>
        <dbReference type="ARBA" id="ARBA00023163"/>
    </source>
</evidence>
<comment type="caution">
    <text evidence="6">The sequence shown here is derived from an EMBL/GenBank/DDBJ whole genome shotgun (WGS) entry which is preliminary data.</text>
</comment>
<evidence type="ECO:0000259" key="5">
    <source>
        <dbReference type="Pfam" id="PF13404"/>
    </source>
</evidence>
<dbReference type="GO" id="GO:0043200">
    <property type="term" value="P:response to amino acid"/>
    <property type="evidence" value="ECO:0007669"/>
    <property type="project" value="TreeGrafter"/>
</dbReference>
<accession>A0A7Z0DS64</accession>
<protein>
    <submittedName>
        <fullName evidence="6">DNA-binding Lrp family transcriptional regulator</fullName>
    </submittedName>
</protein>
<dbReference type="RefSeq" id="WP_179660933.1">
    <property type="nucleotide sequence ID" value="NZ_JACBZR010000001.1"/>
</dbReference>
<dbReference type="EMBL" id="JACBZR010000001">
    <property type="protein sequence ID" value="NYI80774.1"/>
    <property type="molecule type" value="Genomic_DNA"/>
</dbReference>
<evidence type="ECO:0000256" key="2">
    <source>
        <dbReference type="ARBA" id="ARBA00023125"/>
    </source>
</evidence>
<feature type="domain" description="Transcription regulator AsnC/Lrp ligand binding" evidence="4">
    <location>
        <begin position="252"/>
        <end position="311"/>
    </location>
</feature>
<keyword evidence="2 6" id="KW-0238">DNA-binding</keyword>
<feature type="domain" description="Transcription regulator AsnC/Lrp ligand binding" evidence="4">
    <location>
        <begin position="75"/>
        <end position="145"/>
    </location>
</feature>
<dbReference type="Gene3D" id="1.10.10.10">
    <property type="entry name" value="Winged helix-like DNA-binding domain superfamily/Winged helix DNA-binding domain"/>
    <property type="match status" value="2"/>
</dbReference>
<proteinExistence type="predicted"/>
<dbReference type="GO" id="GO:0005829">
    <property type="term" value="C:cytosol"/>
    <property type="evidence" value="ECO:0007669"/>
    <property type="project" value="TreeGrafter"/>
</dbReference>
<dbReference type="Proteomes" id="UP000564496">
    <property type="component" value="Unassembled WGS sequence"/>
</dbReference>
<dbReference type="InterPro" id="IPR019885">
    <property type="entry name" value="Tscrpt_reg_HTH_AsnC-type_CS"/>
</dbReference>
<feature type="domain" description="HTH asnC-type" evidence="5">
    <location>
        <begin position="10"/>
        <end position="50"/>
    </location>
</feature>
<dbReference type="SUPFAM" id="SSF54909">
    <property type="entry name" value="Dimeric alpha+beta barrel"/>
    <property type="match status" value="2"/>
</dbReference>
<keyword evidence="3" id="KW-0804">Transcription</keyword>
<dbReference type="Pfam" id="PF13412">
    <property type="entry name" value="HTH_24"/>
    <property type="match status" value="1"/>
</dbReference>
<dbReference type="PROSITE" id="PS00519">
    <property type="entry name" value="HTH_ASNC_1"/>
    <property type="match status" value="1"/>
</dbReference>
<keyword evidence="7" id="KW-1185">Reference proteome</keyword>
<keyword evidence="1" id="KW-0805">Transcription regulation</keyword>
<name>A0A7Z0DS64_9ACTN</name>
<dbReference type="InterPro" id="IPR036388">
    <property type="entry name" value="WH-like_DNA-bd_sf"/>
</dbReference>
<dbReference type="InterPro" id="IPR036390">
    <property type="entry name" value="WH_DNA-bd_sf"/>
</dbReference>
<dbReference type="PANTHER" id="PTHR30154">
    <property type="entry name" value="LEUCINE-RESPONSIVE REGULATORY PROTEIN"/>
    <property type="match status" value="1"/>
</dbReference>